<organism evidence="11 12">
    <name type="scientific">Kibdelosporangium persicum</name>
    <dbReference type="NCBI Taxonomy" id="2698649"/>
    <lineage>
        <taxon>Bacteria</taxon>
        <taxon>Bacillati</taxon>
        <taxon>Actinomycetota</taxon>
        <taxon>Actinomycetes</taxon>
        <taxon>Pseudonocardiales</taxon>
        <taxon>Pseudonocardiaceae</taxon>
        <taxon>Kibdelosporangium</taxon>
    </lineage>
</organism>
<keyword evidence="12" id="KW-1185">Reference proteome</keyword>
<dbReference type="PROSITE" id="PS50928">
    <property type="entry name" value="ABC_TM1"/>
    <property type="match status" value="1"/>
</dbReference>
<gene>
    <name evidence="11" type="ORF">GC106_53450</name>
</gene>
<dbReference type="RefSeq" id="WP_173136861.1">
    <property type="nucleotide sequence ID" value="NZ_CBCSGW010000011.1"/>
</dbReference>
<keyword evidence="4" id="KW-1003">Cell membrane</keyword>
<keyword evidence="7 9" id="KW-1133">Transmembrane helix</keyword>
<evidence type="ECO:0000256" key="4">
    <source>
        <dbReference type="ARBA" id="ARBA00022475"/>
    </source>
</evidence>
<evidence type="ECO:0000313" key="11">
    <source>
        <dbReference type="EMBL" id="NRN68104.1"/>
    </source>
</evidence>
<dbReference type="Proteomes" id="UP000763557">
    <property type="component" value="Unassembled WGS sequence"/>
</dbReference>
<dbReference type="CDD" id="cd06261">
    <property type="entry name" value="TM_PBP2"/>
    <property type="match status" value="1"/>
</dbReference>
<keyword evidence="8 9" id="KW-0472">Membrane</keyword>
<evidence type="ECO:0000256" key="8">
    <source>
        <dbReference type="ARBA" id="ARBA00023136"/>
    </source>
</evidence>
<feature type="transmembrane region" description="Helical" evidence="9">
    <location>
        <begin position="185"/>
        <end position="206"/>
    </location>
</feature>
<dbReference type="InterPro" id="IPR043429">
    <property type="entry name" value="ArtM/GltK/GlnP/TcyL/YhdX-like"/>
</dbReference>
<proteinExistence type="inferred from homology"/>
<name>A0ABX2F9S0_9PSEU</name>
<keyword evidence="6" id="KW-0029">Amino-acid transport</keyword>
<evidence type="ECO:0000256" key="1">
    <source>
        <dbReference type="ARBA" id="ARBA00004651"/>
    </source>
</evidence>
<keyword evidence="3 9" id="KW-0813">Transport</keyword>
<accession>A0ABX2F9S0</accession>
<feature type="transmembrane region" description="Helical" evidence="9">
    <location>
        <begin position="61"/>
        <end position="80"/>
    </location>
</feature>
<evidence type="ECO:0000313" key="12">
    <source>
        <dbReference type="Proteomes" id="UP000763557"/>
    </source>
</evidence>
<comment type="caution">
    <text evidence="11">The sequence shown here is derived from an EMBL/GenBank/DDBJ whole genome shotgun (WGS) entry which is preliminary data.</text>
</comment>
<reference evidence="11 12" key="1">
    <citation type="submission" date="2020-01" db="EMBL/GenBank/DDBJ databases">
        <title>Kibdelosporangium persica a novel Actinomycetes from a hot desert in Iran.</title>
        <authorList>
            <person name="Safaei N."/>
            <person name="Zaburannyi N."/>
            <person name="Mueller R."/>
            <person name="Wink J."/>
        </authorList>
    </citation>
    <scope>NUCLEOTIDE SEQUENCE [LARGE SCALE GENOMIC DNA]</scope>
    <source>
        <strain evidence="11 12">4NS15</strain>
    </source>
</reference>
<feature type="domain" description="ABC transmembrane type-1" evidence="10">
    <location>
        <begin position="15"/>
        <end position="207"/>
    </location>
</feature>
<evidence type="ECO:0000256" key="2">
    <source>
        <dbReference type="ARBA" id="ARBA00010072"/>
    </source>
</evidence>
<evidence type="ECO:0000256" key="5">
    <source>
        <dbReference type="ARBA" id="ARBA00022692"/>
    </source>
</evidence>
<protein>
    <submittedName>
        <fullName evidence="11">Permease component of ABC-type amino acid transport system</fullName>
    </submittedName>
</protein>
<dbReference type="InterPro" id="IPR010065">
    <property type="entry name" value="AA_ABC_transptr_permease_3TM"/>
</dbReference>
<dbReference type="InterPro" id="IPR035906">
    <property type="entry name" value="MetI-like_sf"/>
</dbReference>
<comment type="subcellular location">
    <subcellularLocation>
        <location evidence="1 9">Cell membrane</location>
        <topology evidence="1 9">Multi-pass membrane protein</topology>
    </subcellularLocation>
</comment>
<evidence type="ECO:0000259" key="10">
    <source>
        <dbReference type="PROSITE" id="PS50928"/>
    </source>
</evidence>
<feature type="transmembrane region" description="Helical" evidence="9">
    <location>
        <begin position="87"/>
        <end position="108"/>
    </location>
</feature>
<evidence type="ECO:0000256" key="3">
    <source>
        <dbReference type="ARBA" id="ARBA00022448"/>
    </source>
</evidence>
<keyword evidence="5 9" id="KW-0812">Transmembrane</keyword>
<dbReference type="InterPro" id="IPR000515">
    <property type="entry name" value="MetI-like"/>
</dbReference>
<evidence type="ECO:0000256" key="7">
    <source>
        <dbReference type="ARBA" id="ARBA00022989"/>
    </source>
</evidence>
<dbReference type="SUPFAM" id="SSF161098">
    <property type="entry name" value="MetI-like"/>
    <property type="match status" value="1"/>
</dbReference>
<feature type="transmembrane region" description="Helical" evidence="9">
    <location>
        <begin position="21"/>
        <end position="41"/>
    </location>
</feature>
<comment type="similarity">
    <text evidence="2">Belongs to the binding-protein-dependent transport system permease family. HisMQ subfamily.</text>
</comment>
<dbReference type="PANTHER" id="PTHR30614">
    <property type="entry name" value="MEMBRANE COMPONENT OF AMINO ACID ABC TRANSPORTER"/>
    <property type="match status" value="1"/>
</dbReference>
<dbReference type="Gene3D" id="1.10.3720.10">
    <property type="entry name" value="MetI-like"/>
    <property type="match status" value="1"/>
</dbReference>
<dbReference type="Pfam" id="PF00528">
    <property type="entry name" value="BPD_transp_1"/>
    <property type="match status" value="1"/>
</dbReference>
<evidence type="ECO:0000256" key="9">
    <source>
        <dbReference type="RuleBase" id="RU363032"/>
    </source>
</evidence>
<dbReference type="NCBIfam" id="TIGR01726">
    <property type="entry name" value="HEQRo_perm_3TM"/>
    <property type="match status" value="1"/>
</dbReference>
<sequence>MNVLLENVDLFLNGFGNTIKLFLISGVLCLILGVILAMMRVSPVPVFRAFGTVYVTVVRNTPLTLVFFFFAFAFPLLEIIDRNDYDFFIAAVIALTLYTAAFVCEVVRSGINTVAVGQIEASRALGLTFGQLLSSVVLPQATRSVVPPMVSTMVALLKNTTIAAGFSVAEAGAIRDSLSEDGYNVMTGLLWVAFFFVVLVVPLTLLQRSLEKRWSVAR</sequence>
<dbReference type="PANTHER" id="PTHR30614:SF37">
    <property type="entry name" value="AMINO-ACID ABC TRANSPORTER PERMEASE PROTEIN YHDX-RELATED"/>
    <property type="match status" value="1"/>
</dbReference>
<dbReference type="EMBL" id="JAAATY010000018">
    <property type="protein sequence ID" value="NRN68104.1"/>
    <property type="molecule type" value="Genomic_DNA"/>
</dbReference>
<evidence type="ECO:0000256" key="6">
    <source>
        <dbReference type="ARBA" id="ARBA00022970"/>
    </source>
</evidence>